<gene>
    <name evidence="3" type="ORF">SEMRO_252_G099540.1</name>
</gene>
<dbReference type="EMBL" id="CAICTM010000251">
    <property type="protein sequence ID" value="CAB9506046.1"/>
    <property type="molecule type" value="Genomic_DNA"/>
</dbReference>
<sequence>MAVLGINSSPAVVNRRKLEWLVPLLEGCLCFKVVACVLSMSIHNNETVDAICNVVLCVNWCAVVLYVSYQIAHWQYCQWFVQHQCWYKKNGDDTTFGMTTSSSSRPVQGMSLPLLEWMDRANRMGKLIIQRIRNVGRWHASDHDNNNNNTRNTSTTSESEATALMSDNSVHPVAGDRTRASIDWIWKQPSWIQRILSFDTTPATTSTETNTVEMQPLLLSDPNPIHMERLEDPLLLVVDKADLDRDKNV</sequence>
<evidence type="ECO:0000313" key="4">
    <source>
        <dbReference type="Proteomes" id="UP001153069"/>
    </source>
</evidence>
<evidence type="ECO:0000256" key="1">
    <source>
        <dbReference type="SAM" id="MobiDB-lite"/>
    </source>
</evidence>
<dbReference type="AlphaFoldDB" id="A0A9N8DPE1"/>
<organism evidence="3 4">
    <name type="scientific">Seminavis robusta</name>
    <dbReference type="NCBI Taxonomy" id="568900"/>
    <lineage>
        <taxon>Eukaryota</taxon>
        <taxon>Sar</taxon>
        <taxon>Stramenopiles</taxon>
        <taxon>Ochrophyta</taxon>
        <taxon>Bacillariophyta</taxon>
        <taxon>Bacillariophyceae</taxon>
        <taxon>Bacillariophycidae</taxon>
        <taxon>Naviculales</taxon>
        <taxon>Naviculaceae</taxon>
        <taxon>Seminavis</taxon>
    </lineage>
</organism>
<keyword evidence="2" id="KW-0812">Transmembrane</keyword>
<feature type="transmembrane region" description="Helical" evidence="2">
    <location>
        <begin position="20"/>
        <end position="38"/>
    </location>
</feature>
<feature type="transmembrane region" description="Helical" evidence="2">
    <location>
        <begin position="50"/>
        <end position="69"/>
    </location>
</feature>
<accession>A0A9N8DPE1</accession>
<dbReference type="Proteomes" id="UP001153069">
    <property type="component" value="Unassembled WGS sequence"/>
</dbReference>
<proteinExistence type="predicted"/>
<evidence type="ECO:0000313" key="3">
    <source>
        <dbReference type="EMBL" id="CAB9506046.1"/>
    </source>
</evidence>
<reference evidence="3" key="1">
    <citation type="submission" date="2020-06" db="EMBL/GenBank/DDBJ databases">
        <authorList>
            <consortium name="Plant Systems Biology data submission"/>
        </authorList>
    </citation>
    <scope>NUCLEOTIDE SEQUENCE</scope>
    <source>
        <strain evidence="3">D6</strain>
    </source>
</reference>
<keyword evidence="2" id="KW-0472">Membrane</keyword>
<feature type="region of interest" description="Disordered" evidence="1">
    <location>
        <begin position="139"/>
        <end position="160"/>
    </location>
</feature>
<keyword evidence="2" id="KW-1133">Transmembrane helix</keyword>
<feature type="compositionally biased region" description="Low complexity" evidence="1">
    <location>
        <begin position="146"/>
        <end position="160"/>
    </location>
</feature>
<evidence type="ECO:0000256" key="2">
    <source>
        <dbReference type="SAM" id="Phobius"/>
    </source>
</evidence>
<name>A0A9N8DPE1_9STRA</name>
<protein>
    <submittedName>
        <fullName evidence="3">Uncharacterized protein</fullName>
    </submittedName>
</protein>
<comment type="caution">
    <text evidence="3">The sequence shown here is derived from an EMBL/GenBank/DDBJ whole genome shotgun (WGS) entry which is preliminary data.</text>
</comment>
<keyword evidence="4" id="KW-1185">Reference proteome</keyword>